<dbReference type="PANTHER" id="PTHR44329:SF293">
    <property type="entry name" value="MITOGEN-ACTIVATED PROTEIN KINASE KINASE KINASE"/>
    <property type="match status" value="1"/>
</dbReference>
<dbReference type="Pfam" id="PF07714">
    <property type="entry name" value="PK_Tyr_Ser-Thr"/>
    <property type="match status" value="1"/>
</dbReference>
<evidence type="ECO:0000259" key="2">
    <source>
        <dbReference type="PROSITE" id="PS50011"/>
    </source>
</evidence>
<accession>A0A8H4AEB5</accession>
<proteinExistence type="predicted"/>
<feature type="domain" description="Protein kinase" evidence="2">
    <location>
        <begin position="34"/>
        <end position="301"/>
    </location>
</feature>
<dbReference type="InterPro" id="IPR001245">
    <property type="entry name" value="Ser-Thr/Tyr_kinase_cat_dom"/>
</dbReference>
<dbReference type="Proteomes" id="UP000439903">
    <property type="component" value="Unassembled WGS sequence"/>
</dbReference>
<organism evidence="3 4">
    <name type="scientific">Gigaspora margarita</name>
    <dbReference type="NCBI Taxonomy" id="4874"/>
    <lineage>
        <taxon>Eukaryota</taxon>
        <taxon>Fungi</taxon>
        <taxon>Fungi incertae sedis</taxon>
        <taxon>Mucoromycota</taxon>
        <taxon>Glomeromycotina</taxon>
        <taxon>Glomeromycetes</taxon>
        <taxon>Diversisporales</taxon>
        <taxon>Gigasporaceae</taxon>
        <taxon>Gigaspora</taxon>
    </lineage>
</organism>
<dbReference type="OrthoDB" id="10261027at2759"/>
<name>A0A8H4AEB5_GIGMA</name>
<dbReference type="InterPro" id="IPR000719">
    <property type="entry name" value="Prot_kinase_dom"/>
</dbReference>
<keyword evidence="4" id="KW-1185">Reference proteome</keyword>
<keyword evidence="1" id="KW-0547">Nucleotide-binding</keyword>
<evidence type="ECO:0000256" key="1">
    <source>
        <dbReference type="PROSITE-ProRule" id="PRU10141"/>
    </source>
</evidence>
<dbReference type="EMBL" id="WTPW01000727">
    <property type="protein sequence ID" value="KAF0484872.1"/>
    <property type="molecule type" value="Genomic_DNA"/>
</dbReference>
<dbReference type="GO" id="GO:0005524">
    <property type="term" value="F:ATP binding"/>
    <property type="evidence" value="ECO:0007669"/>
    <property type="project" value="UniProtKB-UniRule"/>
</dbReference>
<keyword evidence="1" id="KW-0067">ATP-binding</keyword>
<gene>
    <name evidence="3" type="ORF">F8M41_022908</name>
</gene>
<keyword evidence="3" id="KW-0808">Transferase</keyword>
<dbReference type="AlphaFoldDB" id="A0A8H4AEB5"/>
<dbReference type="InterPro" id="IPR051681">
    <property type="entry name" value="Ser/Thr_Kinases-Pseudokinases"/>
</dbReference>
<dbReference type="PRINTS" id="PR00109">
    <property type="entry name" value="TYRKINASE"/>
</dbReference>
<keyword evidence="3" id="KW-0418">Kinase</keyword>
<dbReference type="GO" id="GO:0004674">
    <property type="term" value="F:protein serine/threonine kinase activity"/>
    <property type="evidence" value="ECO:0007669"/>
    <property type="project" value="TreeGrafter"/>
</dbReference>
<dbReference type="InterPro" id="IPR011009">
    <property type="entry name" value="Kinase-like_dom_sf"/>
</dbReference>
<reference evidence="3 4" key="1">
    <citation type="journal article" date="2019" name="Environ. Microbiol.">
        <title>At the nexus of three kingdoms: the genome of the mycorrhizal fungus Gigaspora margarita provides insights into plant, endobacterial and fungal interactions.</title>
        <authorList>
            <person name="Venice F."/>
            <person name="Ghignone S."/>
            <person name="Salvioli di Fossalunga A."/>
            <person name="Amselem J."/>
            <person name="Novero M."/>
            <person name="Xianan X."/>
            <person name="Sedzielewska Toro K."/>
            <person name="Morin E."/>
            <person name="Lipzen A."/>
            <person name="Grigoriev I.V."/>
            <person name="Henrissat B."/>
            <person name="Martin F.M."/>
            <person name="Bonfante P."/>
        </authorList>
    </citation>
    <scope>NUCLEOTIDE SEQUENCE [LARGE SCALE GENOMIC DNA]</scope>
    <source>
        <strain evidence="3 4">BEG34</strain>
    </source>
</reference>
<sequence>MDPSNNIINECLNEERINECLNEESIKFFVYSDFEDVRCIGEGGYGKVHRATLKSNEGVVALKSFKNNVAIEEVVKELKLHNRVGTHSNIIRLLGATKNEDETNPDSIHYMLVLDYADSGTLRSYLKDNFGYLSWDNKINLAVQIASAVECLHAKNIVHCDLHSKNILIHQKQIKISDFGISKRLDEATYSNQKWCGIIQYMDPQSFGTPRNENQIFRFGKKSDVYSVGVLMWEISSGHPPFKNKHLPIPLAVEIGNGVRENPIKGTPSSYVKVYKDCWKHDPDSRPDIQHVLLSLKDLSINGEQTINRIGPDIQQVQQVPLSLQDLNTNDEQVINRIVPDIQQVLSSLQGSSTNGEQAINRINSDTQQVQQAPLSSNNNGEQAINRIDQGIQQVQQAPLSSSINGEQAINRIDQDIQQVQQAPLSSSTNGEQVINKHWFTHPFRTINSYRVAKYQKSCGHGAQNNPRVTSKKYFLQKMCARLVCHSDK</sequence>
<evidence type="ECO:0000313" key="4">
    <source>
        <dbReference type="Proteomes" id="UP000439903"/>
    </source>
</evidence>
<dbReference type="InterPro" id="IPR017441">
    <property type="entry name" value="Protein_kinase_ATP_BS"/>
</dbReference>
<comment type="caution">
    <text evidence="3">The sequence shown here is derived from an EMBL/GenBank/DDBJ whole genome shotgun (WGS) entry which is preliminary data.</text>
</comment>
<dbReference type="PANTHER" id="PTHR44329">
    <property type="entry name" value="SERINE/THREONINE-PROTEIN KINASE TNNI3K-RELATED"/>
    <property type="match status" value="1"/>
</dbReference>
<dbReference type="PROSITE" id="PS00107">
    <property type="entry name" value="PROTEIN_KINASE_ATP"/>
    <property type="match status" value="1"/>
</dbReference>
<protein>
    <submittedName>
        <fullName evidence="3">Calmodulin-dependent protein kinase</fullName>
    </submittedName>
</protein>
<dbReference type="PROSITE" id="PS50011">
    <property type="entry name" value="PROTEIN_KINASE_DOM"/>
    <property type="match status" value="1"/>
</dbReference>
<feature type="binding site" evidence="1">
    <location>
        <position position="63"/>
    </location>
    <ligand>
        <name>ATP</name>
        <dbReference type="ChEBI" id="CHEBI:30616"/>
    </ligand>
</feature>
<dbReference type="SUPFAM" id="SSF56112">
    <property type="entry name" value="Protein kinase-like (PK-like)"/>
    <property type="match status" value="1"/>
</dbReference>
<evidence type="ECO:0000313" key="3">
    <source>
        <dbReference type="EMBL" id="KAF0484872.1"/>
    </source>
</evidence>
<dbReference type="Gene3D" id="1.10.510.10">
    <property type="entry name" value="Transferase(Phosphotransferase) domain 1"/>
    <property type="match status" value="1"/>
</dbReference>